<keyword evidence="2" id="KW-1185">Reference proteome</keyword>
<accession>A0ABD1MDM0</accession>
<dbReference type="AlphaFoldDB" id="A0ABD1MDM0"/>
<gene>
    <name evidence="1" type="ORF">Fmac_015104</name>
</gene>
<dbReference type="EMBL" id="JBGMDY010000005">
    <property type="protein sequence ID" value="KAL2333891.1"/>
    <property type="molecule type" value="Genomic_DNA"/>
</dbReference>
<name>A0ABD1MDM0_9FABA</name>
<organism evidence="1 2">
    <name type="scientific">Flemingia macrophylla</name>
    <dbReference type="NCBI Taxonomy" id="520843"/>
    <lineage>
        <taxon>Eukaryota</taxon>
        <taxon>Viridiplantae</taxon>
        <taxon>Streptophyta</taxon>
        <taxon>Embryophyta</taxon>
        <taxon>Tracheophyta</taxon>
        <taxon>Spermatophyta</taxon>
        <taxon>Magnoliopsida</taxon>
        <taxon>eudicotyledons</taxon>
        <taxon>Gunneridae</taxon>
        <taxon>Pentapetalae</taxon>
        <taxon>rosids</taxon>
        <taxon>fabids</taxon>
        <taxon>Fabales</taxon>
        <taxon>Fabaceae</taxon>
        <taxon>Papilionoideae</taxon>
        <taxon>50 kb inversion clade</taxon>
        <taxon>NPAAA clade</taxon>
        <taxon>indigoferoid/millettioid clade</taxon>
        <taxon>Phaseoleae</taxon>
        <taxon>Flemingia</taxon>
    </lineage>
</organism>
<proteinExistence type="predicted"/>
<dbReference type="Proteomes" id="UP001603857">
    <property type="component" value="Unassembled WGS sequence"/>
</dbReference>
<evidence type="ECO:0000313" key="1">
    <source>
        <dbReference type="EMBL" id="KAL2333891.1"/>
    </source>
</evidence>
<sequence length="76" mass="8802">MRPQPSISFPPPVPTRRPSMGHIIPQLPLLHKLFQDILQHGTLFTHMAMIAMELTSSTPICPWRRARSPWQMNQTF</sequence>
<evidence type="ECO:0000313" key="2">
    <source>
        <dbReference type="Proteomes" id="UP001603857"/>
    </source>
</evidence>
<protein>
    <submittedName>
        <fullName evidence="1">Uncharacterized protein</fullName>
    </submittedName>
</protein>
<reference evidence="1 2" key="1">
    <citation type="submission" date="2024-08" db="EMBL/GenBank/DDBJ databases">
        <title>Insights into the chromosomal genome structure of Flemingia macrophylla.</title>
        <authorList>
            <person name="Ding Y."/>
            <person name="Zhao Y."/>
            <person name="Bi W."/>
            <person name="Wu M."/>
            <person name="Zhao G."/>
            <person name="Gong Y."/>
            <person name="Li W."/>
            <person name="Zhang P."/>
        </authorList>
    </citation>
    <scope>NUCLEOTIDE SEQUENCE [LARGE SCALE GENOMIC DNA]</scope>
    <source>
        <strain evidence="1">DYQJB</strain>
        <tissue evidence="1">Leaf</tissue>
    </source>
</reference>
<comment type="caution">
    <text evidence="1">The sequence shown here is derived from an EMBL/GenBank/DDBJ whole genome shotgun (WGS) entry which is preliminary data.</text>
</comment>